<feature type="region of interest" description="Disordered" evidence="1">
    <location>
        <begin position="1"/>
        <end position="45"/>
    </location>
</feature>
<comment type="caution">
    <text evidence="2">The sequence shown here is derived from an EMBL/GenBank/DDBJ whole genome shotgun (WGS) entry which is preliminary data.</text>
</comment>
<feature type="region of interest" description="Disordered" evidence="1">
    <location>
        <begin position="333"/>
        <end position="373"/>
    </location>
</feature>
<dbReference type="OrthoDB" id="2804493at2759"/>
<protein>
    <submittedName>
        <fullName evidence="2">Uncharacterized protein</fullName>
    </submittedName>
</protein>
<feature type="region of interest" description="Disordered" evidence="1">
    <location>
        <begin position="206"/>
        <end position="238"/>
    </location>
</feature>
<feature type="compositionally biased region" description="Low complexity" evidence="1">
    <location>
        <begin position="206"/>
        <end position="219"/>
    </location>
</feature>
<sequence length="373" mass="40610">MAAVANSSRQALDAAPLSTQDSSSPTPPRLLIRLPPQHETDQHRHPLKRKWRSIVNFFALPIRSYYLEPPGVAYRNQMHAQRANAWDSNDAQSTYRPCPAYTDQVGDDEMVLFKAQEEAEAFAAMQRDQQAATSAPEVQQPEHMPSPGLNGALTDDDDVEDEEDNQAQSSEHLRSWPQMPPAAFTMSAATAEPSPRYEIIDPLSSFPVASSSSQPISAPRRPRLGTRTRTHSNLSRSSEAPTFINGIAMSRQCSTPLSPTMALLSSSPPTSVHHRRGRAQTSLNAARPTLEGRNISEPLSWTLVRSQYSYPKRGLTAEQLTFLSSVESLGRFGVPASPEVAPSPAYEVSPSASAGQDYGFPSTSDGAAGTAQR</sequence>
<evidence type="ECO:0000313" key="2">
    <source>
        <dbReference type="EMBL" id="TKY86212.1"/>
    </source>
</evidence>
<reference evidence="2 3" key="1">
    <citation type="submission" date="2019-05" db="EMBL/GenBank/DDBJ databases">
        <title>Sporisorium graminicola CBS 10092 draft sequencing and annotation.</title>
        <authorList>
            <person name="Solano-Gonzalez S."/>
            <person name="Caddick M.X."/>
            <person name="Darby A."/>
        </authorList>
    </citation>
    <scope>NUCLEOTIDE SEQUENCE [LARGE SCALE GENOMIC DNA]</scope>
    <source>
        <strain evidence="2 3">CBS 10092</strain>
    </source>
</reference>
<feature type="region of interest" description="Disordered" evidence="1">
    <location>
        <begin position="125"/>
        <end position="180"/>
    </location>
</feature>
<organism evidence="2 3">
    <name type="scientific">Sporisorium graminicola</name>
    <dbReference type="NCBI Taxonomy" id="280036"/>
    <lineage>
        <taxon>Eukaryota</taxon>
        <taxon>Fungi</taxon>
        <taxon>Dikarya</taxon>
        <taxon>Basidiomycota</taxon>
        <taxon>Ustilaginomycotina</taxon>
        <taxon>Ustilaginomycetes</taxon>
        <taxon>Ustilaginales</taxon>
        <taxon>Ustilaginaceae</taxon>
        <taxon>Sporisorium</taxon>
    </lineage>
</organism>
<accession>A0A4U7KT96</accession>
<dbReference type="KEGG" id="sgra:EX895_005037"/>
<name>A0A4U7KT96_9BASI</name>
<feature type="compositionally biased region" description="Basic residues" evidence="1">
    <location>
        <begin position="220"/>
        <end position="230"/>
    </location>
</feature>
<dbReference type="RefSeq" id="XP_029738197.1">
    <property type="nucleotide sequence ID" value="XM_029885631.1"/>
</dbReference>
<feature type="compositionally biased region" description="Polar residues" evidence="1">
    <location>
        <begin position="127"/>
        <end position="137"/>
    </location>
</feature>
<dbReference type="AlphaFoldDB" id="A0A4U7KT96"/>
<dbReference type="GeneID" id="40727932"/>
<feature type="compositionally biased region" description="Low complexity" evidence="1">
    <location>
        <begin position="334"/>
        <end position="345"/>
    </location>
</feature>
<evidence type="ECO:0000256" key="1">
    <source>
        <dbReference type="SAM" id="MobiDB-lite"/>
    </source>
</evidence>
<feature type="compositionally biased region" description="Polar residues" evidence="1">
    <location>
        <begin position="361"/>
        <end position="373"/>
    </location>
</feature>
<feature type="compositionally biased region" description="Polar residues" evidence="1">
    <location>
        <begin position="1"/>
        <end position="10"/>
    </location>
</feature>
<dbReference type="EMBL" id="SRRM01000018">
    <property type="protein sequence ID" value="TKY86212.1"/>
    <property type="molecule type" value="Genomic_DNA"/>
</dbReference>
<feature type="compositionally biased region" description="Acidic residues" evidence="1">
    <location>
        <begin position="154"/>
        <end position="165"/>
    </location>
</feature>
<gene>
    <name evidence="2" type="ORF">EX895_005037</name>
</gene>
<dbReference type="Proteomes" id="UP000306050">
    <property type="component" value="Chromosome SGRAM_5"/>
</dbReference>
<evidence type="ECO:0000313" key="3">
    <source>
        <dbReference type="Proteomes" id="UP000306050"/>
    </source>
</evidence>
<proteinExistence type="predicted"/>
<keyword evidence="3" id="KW-1185">Reference proteome</keyword>